<evidence type="ECO:0000256" key="1">
    <source>
        <dbReference type="ARBA" id="ARBA00004141"/>
    </source>
</evidence>
<proteinExistence type="predicted"/>
<dbReference type="PANTHER" id="PTHR31310">
    <property type="match status" value="1"/>
</dbReference>
<accession>A0ABP3H090</accession>
<evidence type="ECO:0000256" key="3">
    <source>
        <dbReference type="ARBA" id="ARBA00022989"/>
    </source>
</evidence>
<gene>
    <name evidence="7" type="ORF">GCM10010151_52240</name>
</gene>
<feature type="transmembrane region" description="Helical" evidence="5">
    <location>
        <begin position="180"/>
        <end position="199"/>
    </location>
</feature>
<feature type="domain" description="Inositolphosphotransferase Aur1/Ipt1" evidence="6">
    <location>
        <begin position="61"/>
        <end position="244"/>
    </location>
</feature>
<feature type="transmembrane region" description="Helical" evidence="5">
    <location>
        <begin position="206"/>
        <end position="223"/>
    </location>
</feature>
<protein>
    <submittedName>
        <fullName evidence="7">Phosphatase PAP2 family protein</fullName>
    </submittedName>
</protein>
<keyword evidence="4 5" id="KW-0472">Membrane</keyword>
<comment type="subcellular location">
    <subcellularLocation>
        <location evidence="1">Membrane</location>
        <topology evidence="1">Multi-pass membrane protein</topology>
    </subcellularLocation>
</comment>
<name>A0ABP3H090_9ACTN</name>
<dbReference type="Proteomes" id="UP001501822">
    <property type="component" value="Unassembled WGS sequence"/>
</dbReference>
<dbReference type="InterPro" id="IPR052185">
    <property type="entry name" value="IPC_Synthase-Related"/>
</dbReference>
<comment type="caution">
    <text evidence="7">The sequence shown here is derived from an EMBL/GenBank/DDBJ whole genome shotgun (WGS) entry which is preliminary data.</text>
</comment>
<dbReference type="PANTHER" id="PTHR31310:SF7">
    <property type="entry name" value="PA-PHOSPHATASE RELATED-FAMILY PROTEIN DDB_G0268928"/>
    <property type="match status" value="1"/>
</dbReference>
<dbReference type="Pfam" id="PF14378">
    <property type="entry name" value="PAP2_3"/>
    <property type="match status" value="1"/>
</dbReference>
<evidence type="ECO:0000313" key="8">
    <source>
        <dbReference type="Proteomes" id="UP001501822"/>
    </source>
</evidence>
<dbReference type="EMBL" id="BAAABM010000047">
    <property type="protein sequence ID" value="GAA0356162.1"/>
    <property type="molecule type" value="Genomic_DNA"/>
</dbReference>
<dbReference type="CDD" id="cd03386">
    <property type="entry name" value="PAP2_Aur1_like"/>
    <property type="match status" value="1"/>
</dbReference>
<feature type="transmembrane region" description="Helical" evidence="5">
    <location>
        <begin position="27"/>
        <end position="44"/>
    </location>
</feature>
<feature type="transmembrane region" description="Helical" evidence="5">
    <location>
        <begin position="229"/>
        <end position="249"/>
    </location>
</feature>
<keyword evidence="8" id="KW-1185">Reference proteome</keyword>
<dbReference type="InterPro" id="IPR026841">
    <property type="entry name" value="Aur1/Ipt1"/>
</dbReference>
<organism evidence="7 8">
    <name type="scientific">Actinoallomurus spadix</name>
    <dbReference type="NCBI Taxonomy" id="79912"/>
    <lineage>
        <taxon>Bacteria</taxon>
        <taxon>Bacillati</taxon>
        <taxon>Actinomycetota</taxon>
        <taxon>Actinomycetes</taxon>
        <taxon>Streptosporangiales</taxon>
        <taxon>Thermomonosporaceae</taxon>
        <taxon>Actinoallomurus</taxon>
    </lineage>
</organism>
<feature type="transmembrane region" description="Helical" evidence="5">
    <location>
        <begin position="93"/>
        <end position="111"/>
    </location>
</feature>
<evidence type="ECO:0000313" key="7">
    <source>
        <dbReference type="EMBL" id="GAA0356162.1"/>
    </source>
</evidence>
<reference evidence="8" key="1">
    <citation type="journal article" date="2019" name="Int. J. Syst. Evol. Microbiol.">
        <title>The Global Catalogue of Microorganisms (GCM) 10K type strain sequencing project: providing services to taxonomists for standard genome sequencing and annotation.</title>
        <authorList>
            <consortium name="The Broad Institute Genomics Platform"/>
            <consortium name="The Broad Institute Genome Sequencing Center for Infectious Disease"/>
            <person name="Wu L."/>
            <person name="Ma J."/>
        </authorList>
    </citation>
    <scope>NUCLEOTIDE SEQUENCE [LARGE SCALE GENOMIC DNA]</scope>
    <source>
        <strain evidence="8">JCM 3146</strain>
    </source>
</reference>
<evidence type="ECO:0000256" key="4">
    <source>
        <dbReference type="ARBA" id="ARBA00023136"/>
    </source>
</evidence>
<keyword evidence="2 5" id="KW-0812">Transmembrane</keyword>
<feature type="transmembrane region" description="Helical" evidence="5">
    <location>
        <begin position="123"/>
        <end position="142"/>
    </location>
</feature>
<keyword evidence="3 5" id="KW-1133">Transmembrane helix</keyword>
<evidence type="ECO:0000256" key="5">
    <source>
        <dbReference type="SAM" id="Phobius"/>
    </source>
</evidence>
<evidence type="ECO:0000259" key="6">
    <source>
        <dbReference type="Pfam" id="PF14378"/>
    </source>
</evidence>
<sequence length="266" mass="28881">MVTKVPQAYTAPPPVVTRASAESRARWWPEVLLLLVVYLMYDGVRMLVAAGHGQAFADAHHLVGLERTLHLAHEREVNHAVSAVPVLGVTMSYAYAALHYAVTPIVLVWLWKRRPAQYARARTTLVAATLLGLVGFTLFPTAPPRMLPGFVDTLAKYHEWGWWSGDASAPKGLGGLTNEFAAMPSLHVGWAAWCGWQVARNTTRRLLRFLAVAYPVFIFAVVIGTGNHYVLDAVAGLTVIAVGAGLAGATDRLRDRSTVPRVPASA</sequence>
<evidence type="ECO:0000256" key="2">
    <source>
        <dbReference type="ARBA" id="ARBA00022692"/>
    </source>
</evidence>